<dbReference type="AlphaFoldDB" id="A0AAX1J6V6"/>
<evidence type="ECO:0000313" key="5">
    <source>
        <dbReference type="EMBL" id="QPI36146.1"/>
    </source>
</evidence>
<dbReference type="Proteomes" id="UP000465306">
    <property type="component" value="Unassembled WGS sequence"/>
</dbReference>
<dbReference type="KEGG" id="mku:I2456_16430"/>
<reference evidence="4 6" key="1">
    <citation type="journal article" date="2019" name="Emerg. Microbes Infect.">
        <title>Comprehensive subspecies identification of 175 nontuberculous mycobacteria species based on 7547 genomic profiles.</title>
        <authorList>
            <person name="Matsumoto Y."/>
            <person name="Kinjo T."/>
            <person name="Motooka D."/>
            <person name="Nabeya D."/>
            <person name="Jung N."/>
            <person name="Uechi K."/>
            <person name="Horii T."/>
            <person name="Iida T."/>
            <person name="Fujita J."/>
            <person name="Nakamura S."/>
        </authorList>
    </citation>
    <scope>NUCLEOTIDE SEQUENCE [LARGE SCALE GENOMIC DNA]</scope>
    <source>
        <strain evidence="4 6">JCM 13573</strain>
    </source>
</reference>
<dbReference type="InterPro" id="IPR022171">
    <property type="entry name" value="PPE_C"/>
</dbReference>
<dbReference type="PANTHER" id="PTHR46766">
    <property type="entry name" value="GLUTAMINE-RICH PROTEIN 2"/>
    <property type="match status" value="1"/>
</dbReference>
<keyword evidence="6" id="KW-1185">Reference proteome</keyword>
<dbReference type="EMBL" id="CP065047">
    <property type="protein sequence ID" value="QPI36146.1"/>
    <property type="molecule type" value="Genomic_DNA"/>
</dbReference>
<dbReference type="EMBL" id="BLKU01000005">
    <property type="protein sequence ID" value="GFG67991.1"/>
    <property type="molecule type" value="Genomic_DNA"/>
</dbReference>
<accession>A0AAX1J6V6</accession>
<evidence type="ECO:0000259" key="2">
    <source>
        <dbReference type="Pfam" id="PF00823"/>
    </source>
</evidence>
<evidence type="ECO:0000313" key="4">
    <source>
        <dbReference type="EMBL" id="GFG67991.1"/>
    </source>
</evidence>
<dbReference type="Pfam" id="PF12484">
    <property type="entry name" value="PPE-SVP"/>
    <property type="match status" value="1"/>
</dbReference>
<dbReference type="GO" id="GO:0052572">
    <property type="term" value="P:response to host immune response"/>
    <property type="evidence" value="ECO:0007669"/>
    <property type="project" value="TreeGrafter"/>
</dbReference>
<dbReference type="FunFam" id="1.20.1260.20:FF:000001">
    <property type="entry name" value="PPE family protein PPE41"/>
    <property type="match status" value="1"/>
</dbReference>
<dbReference type="Pfam" id="PF00823">
    <property type="entry name" value="PPE"/>
    <property type="match status" value="1"/>
</dbReference>
<reference evidence="4" key="2">
    <citation type="submission" date="2020-02" db="EMBL/GenBank/DDBJ databases">
        <authorList>
            <person name="Matsumoto Y."/>
            <person name="Kinjo T."/>
            <person name="Motooka D."/>
            <person name="Nabeya D."/>
            <person name="Jung N."/>
            <person name="Uechi K."/>
            <person name="Horii T."/>
            <person name="Iida T."/>
            <person name="Fujita J."/>
            <person name="Nakamura S."/>
        </authorList>
    </citation>
    <scope>NUCLEOTIDE SEQUENCE</scope>
    <source>
        <strain evidence="4">JCM 13573</strain>
    </source>
</reference>
<dbReference type="SUPFAM" id="SSF140459">
    <property type="entry name" value="PE/PPE dimer-like"/>
    <property type="match status" value="1"/>
</dbReference>
<proteinExistence type="inferred from homology"/>
<evidence type="ECO:0000256" key="1">
    <source>
        <dbReference type="ARBA" id="ARBA00010652"/>
    </source>
</evidence>
<evidence type="ECO:0000259" key="3">
    <source>
        <dbReference type="Pfam" id="PF12484"/>
    </source>
</evidence>
<name>A0AAX1J6V6_9MYCO</name>
<evidence type="ECO:0000313" key="6">
    <source>
        <dbReference type="Proteomes" id="UP000465306"/>
    </source>
</evidence>
<dbReference type="Proteomes" id="UP000663583">
    <property type="component" value="Chromosome"/>
</dbReference>
<dbReference type="Gene3D" id="1.20.1260.20">
    <property type="entry name" value="PPE superfamily"/>
    <property type="match status" value="1"/>
</dbReference>
<dbReference type="InterPro" id="IPR000030">
    <property type="entry name" value="PPE_dom"/>
</dbReference>
<dbReference type="InterPro" id="IPR038332">
    <property type="entry name" value="PPE_sf"/>
</dbReference>
<protein>
    <submittedName>
        <fullName evidence="5">PPE family protein</fullName>
    </submittedName>
</protein>
<dbReference type="RefSeq" id="WP_085074618.1">
    <property type="nucleotide sequence ID" value="NZ_BLKU01000005.1"/>
</dbReference>
<feature type="domain" description="PPE family C-terminal" evidence="3">
    <location>
        <begin position="322"/>
        <end position="401"/>
    </location>
</feature>
<evidence type="ECO:0000313" key="7">
    <source>
        <dbReference type="Proteomes" id="UP000663583"/>
    </source>
</evidence>
<sequence>MTVMMDFGALPPEINSAKMYAGPGPASMLSAAAAWNGLAAELRSHAASYGSVISDLTSEGWRGPGSTAMAAAAAPYVAWMNTTAAQAEQTANQATAAAVAYETAFAMTVPPPVIAANRAQLASLVATNVLGQNTPAIAATEAHYSGMWAQDAAVMYGYAAQSAAATKVPSFTVPTQNTDPGALPMQAAAVNQATGTTVGAASTQTALSQLTSAVPGALQQLGSPTASSTSGLSAILGQLTGSGSGSSGFDWWNEFGPNANIWNTIFSSGFYMPSNTVGAFTSLLGAGAAGDAAGNAMGEAVTAGPLGGLVGLANLGSGGGASAALGQAPSIGSLSVPSSWTAAAPPASPLASVLGATPLSPPPAVGTGMPGYAPAAMAGRATTGATTADTRFLIRPLMVPHWPAAG</sequence>
<dbReference type="PANTHER" id="PTHR46766:SF1">
    <property type="entry name" value="GLUTAMINE-RICH PROTEIN 2"/>
    <property type="match status" value="1"/>
</dbReference>
<comment type="similarity">
    <text evidence="1">Belongs to the mycobacterial PPE family.</text>
</comment>
<organism evidence="5 7">
    <name type="scientific">Mycobacterium kubicae</name>
    <dbReference type="NCBI Taxonomy" id="120959"/>
    <lineage>
        <taxon>Bacteria</taxon>
        <taxon>Bacillati</taxon>
        <taxon>Actinomycetota</taxon>
        <taxon>Actinomycetes</taxon>
        <taxon>Mycobacteriales</taxon>
        <taxon>Mycobacteriaceae</taxon>
        <taxon>Mycobacterium</taxon>
        <taxon>Mycobacterium simiae complex</taxon>
    </lineage>
</organism>
<gene>
    <name evidence="4" type="primary">PPE31_4</name>
    <name evidence="5" type="ORF">I2456_16430</name>
    <name evidence="4" type="ORF">MKUB_54810</name>
</gene>
<reference evidence="5" key="3">
    <citation type="submission" date="2020-11" db="EMBL/GenBank/DDBJ databases">
        <title>Intraspecies plasmid and genomic variation of Mycobacterium kubicae revealed by the complete genome sequences of two clinical isolates.</title>
        <authorList>
            <person name="Hendrix J.R."/>
            <person name="Epperson L.E."/>
            <person name="Honda J.R."/>
            <person name="Strong M."/>
        </authorList>
    </citation>
    <scope>NUCLEOTIDE SEQUENCE</scope>
    <source>
        <strain evidence="5">JCM 13573</strain>
    </source>
</reference>
<feature type="domain" description="PPE" evidence="2">
    <location>
        <begin position="6"/>
        <end position="169"/>
    </location>
</feature>